<dbReference type="EMBL" id="JBIRXV010000001">
    <property type="protein sequence ID" value="MFI2318866.1"/>
    <property type="molecule type" value="Genomic_DNA"/>
</dbReference>
<evidence type="ECO:0000313" key="1">
    <source>
        <dbReference type="EMBL" id="MFI2318866.1"/>
    </source>
</evidence>
<reference evidence="1 2" key="1">
    <citation type="submission" date="2024-10" db="EMBL/GenBank/DDBJ databases">
        <title>The Natural Products Discovery Center: Release of the First 8490 Sequenced Strains for Exploring Actinobacteria Biosynthetic Diversity.</title>
        <authorList>
            <person name="Kalkreuter E."/>
            <person name="Kautsar S.A."/>
            <person name="Yang D."/>
            <person name="Bader C.D."/>
            <person name="Teijaro C.N."/>
            <person name="Fluegel L."/>
            <person name="Davis C.M."/>
            <person name="Simpson J.R."/>
            <person name="Lauterbach L."/>
            <person name="Steele A.D."/>
            <person name="Gui C."/>
            <person name="Meng S."/>
            <person name="Li G."/>
            <person name="Viehrig K."/>
            <person name="Ye F."/>
            <person name="Su P."/>
            <person name="Kiefer A.F."/>
            <person name="Nichols A."/>
            <person name="Cepeda A.J."/>
            <person name="Yan W."/>
            <person name="Fan B."/>
            <person name="Jiang Y."/>
            <person name="Adhikari A."/>
            <person name="Zheng C.-J."/>
            <person name="Schuster L."/>
            <person name="Cowan T.M."/>
            <person name="Smanski M.J."/>
            <person name="Chevrette M.G."/>
            <person name="De Carvalho L.P.S."/>
            <person name="Shen B."/>
        </authorList>
    </citation>
    <scope>NUCLEOTIDE SEQUENCE [LARGE SCALE GENOMIC DNA]</scope>
    <source>
        <strain evidence="1 2">NPDC019626</strain>
    </source>
</reference>
<sequence>MTDDVIPDALISSLSAGKVILFAGSGLSATAGIPLWANVTHRLIQLALGRGAIDSDSAIELKAQTDLREVADHLLPLLTDPEKAAFFREEFSSEDQSVPHQILSDVGIRRVITTNWDCMAERMIEPFASSHDPSRPWQNSRTTSFCGCDSDRALIDAARKSELSSWVFHIHGIYYRPDTVVWDTNSFADVLDNDYVSAFFADLLRDNAVLYVGYSMEDSDFRQLTERIFRKHRASMERHYAIVANVSNTRRQTLAKKGITAISYSTGDSTPTAEEHDYGLTRLLSRMAEMRPNVRGPNWVSGRSNDAIHNRMTQLLNLGSTADSTPGIRIYGSAGRDFLRDHEDSIYALLERGIGVDLILLDPRVQISLPGSSDLIGIHDWRDNGVPSGVAHDSSEYAEFIEAHLILTRIKQKAAASGISADGLEVRYSSIFPRNTICQIGWSIFDCPRPLRKLSLQGPMFEYRHGSIEYSYFAEAFDTLWGLAVQLDSSTFPRWGESDN</sequence>
<dbReference type="SUPFAM" id="SSF52467">
    <property type="entry name" value="DHS-like NAD/FAD-binding domain"/>
    <property type="match status" value="1"/>
</dbReference>
<dbReference type="RefSeq" id="WP_396946239.1">
    <property type="nucleotide sequence ID" value="NZ_JBIRXV010000001.1"/>
</dbReference>
<proteinExistence type="predicted"/>
<accession>A0ABW7W8T3</accession>
<evidence type="ECO:0000313" key="2">
    <source>
        <dbReference type="Proteomes" id="UP001611450"/>
    </source>
</evidence>
<dbReference type="InterPro" id="IPR029035">
    <property type="entry name" value="DHS-like_NAD/FAD-binding_dom"/>
</dbReference>
<comment type="caution">
    <text evidence="1">The sequence shown here is derived from an EMBL/GenBank/DDBJ whole genome shotgun (WGS) entry which is preliminary data.</text>
</comment>
<keyword evidence="2" id="KW-1185">Reference proteome</keyword>
<dbReference type="Pfam" id="PF13289">
    <property type="entry name" value="SIR2_2"/>
    <property type="match status" value="1"/>
</dbReference>
<protein>
    <submittedName>
        <fullName evidence="1">SIR2 family protein</fullName>
    </submittedName>
</protein>
<name>A0ABW7W8T3_9NOCA</name>
<gene>
    <name evidence="1" type="ORF">ACH47G_00080</name>
</gene>
<dbReference type="Proteomes" id="UP001611450">
    <property type="component" value="Unassembled WGS sequence"/>
</dbReference>
<organism evidence="1 2">
    <name type="scientific">Nocardia beijingensis</name>
    <dbReference type="NCBI Taxonomy" id="95162"/>
    <lineage>
        <taxon>Bacteria</taxon>
        <taxon>Bacillati</taxon>
        <taxon>Actinomycetota</taxon>
        <taxon>Actinomycetes</taxon>
        <taxon>Mycobacteriales</taxon>
        <taxon>Nocardiaceae</taxon>
        <taxon>Nocardia</taxon>
    </lineage>
</organism>